<dbReference type="Proteomes" id="UP001159427">
    <property type="component" value="Unassembled WGS sequence"/>
</dbReference>
<reference evidence="2 3" key="1">
    <citation type="submission" date="2022-05" db="EMBL/GenBank/DDBJ databases">
        <authorList>
            <consortium name="Genoscope - CEA"/>
            <person name="William W."/>
        </authorList>
    </citation>
    <scope>NUCLEOTIDE SEQUENCE [LARGE SCALE GENOMIC DNA]</scope>
</reference>
<organism evidence="2 3">
    <name type="scientific">Porites evermanni</name>
    <dbReference type="NCBI Taxonomy" id="104178"/>
    <lineage>
        <taxon>Eukaryota</taxon>
        <taxon>Metazoa</taxon>
        <taxon>Cnidaria</taxon>
        <taxon>Anthozoa</taxon>
        <taxon>Hexacorallia</taxon>
        <taxon>Scleractinia</taxon>
        <taxon>Fungiina</taxon>
        <taxon>Poritidae</taxon>
        <taxon>Porites</taxon>
    </lineage>
</organism>
<protein>
    <submittedName>
        <fullName evidence="2">Uncharacterized protein</fullName>
    </submittedName>
</protein>
<sequence length="193" mass="20659">MCKKCTPSARPLVLCNLPSQITEVNCDKETAAVPGITFDACTSAKVVANVETTYGYGCTFKNSSDSSLFNCTTTQERVCLDAESRLSSLPFKVTIISCRAKCCDTNNCNVQELIDLPPTTEGPTTESPTTQGATTESPTTQGATTESPTTQGPTTKSSTLESQTTESGVEQIQSAVLTVYPLIFLTLWFKLLD</sequence>
<proteinExistence type="predicted"/>
<evidence type="ECO:0000313" key="2">
    <source>
        <dbReference type="EMBL" id="CAH3173951.1"/>
    </source>
</evidence>
<comment type="caution">
    <text evidence="2">The sequence shown here is derived from an EMBL/GenBank/DDBJ whole genome shotgun (WGS) entry which is preliminary data.</text>
</comment>
<feature type="compositionally biased region" description="Low complexity" evidence="1">
    <location>
        <begin position="144"/>
        <end position="155"/>
    </location>
</feature>
<keyword evidence="3" id="KW-1185">Reference proteome</keyword>
<feature type="compositionally biased region" description="Polar residues" evidence="1">
    <location>
        <begin position="131"/>
        <end position="143"/>
    </location>
</feature>
<dbReference type="EMBL" id="CALNXI010001641">
    <property type="protein sequence ID" value="CAH3173951.1"/>
    <property type="molecule type" value="Genomic_DNA"/>
</dbReference>
<feature type="region of interest" description="Disordered" evidence="1">
    <location>
        <begin position="114"/>
        <end position="165"/>
    </location>
</feature>
<feature type="compositionally biased region" description="Low complexity" evidence="1">
    <location>
        <begin position="117"/>
        <end position="130"/>
    </location>
</feature>
<gene>
    <name evidence="2" type="ORF">PEVE_00009310</name>
</gene>
<accession>A0ABN8R579</accession>
<evidence type="ECO:0000256" key="1">
    <source>
        <dbReference type="SAM" id="MobiDB-lite"/>
    </source>
</evidence>
<feature type="compositionally biased region" description="Polar residues" evidence="1">
    <location>
        <begin position="156"/>
        <end position="165"/>
    </location>
</feature>
<evidence type="ECO:0000313" key="3">
    <source>
        <dbReference type="Proteomes" id="UP001159427"/>
    </source>
</evidence>
<name>A0ABN8R579_9CNID</name>